<comment type="caution">
    <text evidence="2">The sequence shown here is derived from an EMBL/GenBank/DDBJ whole genome shotgun (WGS) entry which is preliminary data.</text>
</comment>
<evidence type="ECO:0000256" key="1">
    <source>
        <dbReference type="SAM" id="SignalP"/>
    </source>
</evidence>
<feature type="chain" id="PRO_5025598553" description="Protein sleepless" evidence="1">
    <location>
        <begin position="24"/>
        <end position="139"/>
    </location>
</feature>
<sequence length="139" mass="14823">MDSCYAATIAALALILAVQQCSGYKCYICSWSPSSPNRTDICTTENFNQHAVKVFDGCVYGCEIVAAYDSNGELENFYRNCVVKGKEVTNDCRDMTTVAFRKHVCRCGSDLCNTAAAAGPGLLGTLAAAVLTVSLVVRG</sequence>
<dbReference type="OrthoDB" id="6415590at2759"/>
<name>A0A6A4WHH6_AMPAM</name>
<evidence type="ECO:0000313" key="2">
    <source>
        <dbReference type="EMBL" id="KAF0306155.1"/>
    </source>
</evidence>
<protein>
    <recommendedName>
        <fullName evidence="4">Protein sleepless</fullName>
    </recommendedName>
</protein>
<accession>A0A6A4WHH6</accession>
<dbReference type="AlphaFoldDB" id="A0A6A4WHH6"/>
<gene>
    <name evidence="2" type="ORF">FJT64_022296</name>
</gene>
<evidence type="ECO:0008006" key="4">
    <source>
        <dbReference type="Google" id="ProtNLM"/>
    </source>
</evidence>
<keyword evidence="1" id="KW-0732">Signal</keyword>
<organism evidence="2 3">
    <name type="scientific">Amphibalanus amphitrite</name>
    <name type="common">Striped barnacle</name>
    <name type="synonym">Balanus amphitrite</name>
    <dbReference type="NCBI Taxonomy" id="1232801"/>
    <lineage>
        <taxon>Eukaryota</taxon>
        <taxon>Metazoa</taxon>
        <taxon>Ecdysozoa</taxon>
        <taxon>Arthropoda</taxon>
        <taxon>Crustacea</taxon>
        <taxon>Multicrustacea</taxon>
        <taxon>Cirripedia</taxon>
        <taxon>Thoracica</taxon>
        <taxon>Thoracicalcarea</taxon>
        <taxon>Balanomorpha</taxon>
        <taxon>Balanoidea</taxon>
        <taxon>Balanidae</taxon>
        <taxon>Amphibalaninae</taxon>
        <taxon>Amphibalanus</taxon>
    </lineage>
</organism>
<feature type="signal peptide" evidence="1">
    <location>
        <begin position="1"/>
        <end position="23"/>
    </location>
</feature>
<reference evidence="2 3" key="1">
    <citation type="submission" date="2019-07" db="EMBL/GenBank/DDBJ databases">
        <title>Draft genome assembly of a fouling barnacle, Amphibalanus amphitrite (Darwin, 1854): The first reference genome for Thecostraca.</title>
        <authorList>
            <person name="Kim W."/>
        </authorList>
    </citation>
    <scope>NUCLEOTIDE SEQUENCE [LARGE SCALE GENOMIC DNA]</scope>
    <source>
        <strain evidence="2">SNU_AA5</strain>
        <tissue evidence="2">Soma without cirri and trophi</tissue>
    </source>
</reference>
<proteinExistence type="predicted"/>
<dbReference type="Proteomes" id="UP000440578">
    <property type="component" value="Unassembled WGS sequence"/>
</dbReference>
<dbReference type="EMBL" id="VIIS01000686">
    <property type="protein sequence ID" value="KAF0306155.1"/>
    <property type="molecule type" value="Genomic_DNA"/>
</dbReference>
<keyword evidence="3" id="KW-1185">Reference proteome</keyword>
<evidence type="ECO:0000313" key="3">
    <source>
        <dbReference type="Proteomes" id="UP000440578"/>
    </source>
</evidence>